<reference evidence="1" key="1">
    <citation type="submission" date="2022-10" db="EMBL/GenBank/DDBJ databases">
        <title>Novel sulphate-reducing endosymbionts in the free-living metamonad Anaeramoeba.</title>
        <authorList>
            <person name="Jerlstrom-Hultqvist J."/>
            <person name="Cepicka I."/>
            <person name="Gallot-Lavallee L."/>
            <person name="Salas-Leiva D."/>
            <person name="Curtis B.A."/>
            <person name="Zahonova K."/>
            <person name="Pipaliya S."/>
            <person name="Dacks J."/>
            <person name="Roger A.J."/>
        </authorList>
    </citation>
    <scope>NUCLEOTIDE SEQUENCE</scope>
    <source>
        <strain evidence="1">BMAN</strain>
    </source>
</reference>
<dbReference type="AlphaFoldDB" id="A0A9Q0LY46"/>
<evidence type="ECO:0000313" key="2">
    <source>
        <dbReference type="Proteomes" id="UP001149090"/>
    </source>
</evidence>
<dbReference type="EMBL" id="JAPDFW010000027">
    <property type="protein sequence ID" value="KAJ5079568.1"/>
    <property type="molecule type" value="Genomic_DNA"/>
</dbReference>
<comment type="caution">
    <text evidence="1">The sequence shown here is derived from an EMBL/GenBank/DDBJ whole genome shotgun (WGS) entry which is preliminary data.</text>
</comment>
<protein>
    <submittedName>
        <fullName evidence="1">Uncharacterized protein</fullName>
    </submittedName>
</protein>
<accession>A0A9Q0LY46</accession>
<name>A0A9Q0LY46_ANAIG</name>
<keyword evidence="2" id="KW-1185">Reference proteome</keyword>
<organism evidence="1 2">
    <name type="scientific">Anaeramoeba ignava</name>
    <name type="common">Anaerobic marine amoeba</name>
    <dbReference type="NCBI Taxonomy" id="1746090"/>
    <lineage>
        <taxon>Eukaryota</taxon>
        <taxon>Metamonada</taxon>
        <taxon>Anaeramoebidae</taxon>
        <taxon>Anaeramoeba</taxon>
    </lineage>
</organism>
<proteinExistence type="predicted"/>
<gene>
    <name evidence="1" type="ORF">M0811_14437</name>
</gene>
<sequence length="85" mass="10211">MKRDNHLKKNIFISLFPFNENETKRNYFGIIQNYEKQETNRLNKYITDLFIKFLRISTKIDKNLHGNKQLGVKVNQTLIEVIILL</sequence>
<dbReference type="Proteomes" id="UP001149090">
    <property type="component" value="Unassembled WGS sequence"/>
</dbReference>
<evidence type="ECO:0000313" key="1">
    <source>
        <dbReference type="EMBL" id="KAJ5079568.1"/>
    </source>
</evidence>